<dbReference type="Gene3D" id="2.120.10.10">
    <property type="match status" value="1"/>
</dbReference>
<evidence type="ECO:0000259" key="1">
    <source>
        <dbReference type="Pfam" id="PF13088"/>
    </source>
</evidence>
<sequence>MQEQKTKTPAKPCKVDFSGRLGPFAAFPDGAVLSLYIEGKPMKAWADTSIPQRLYARWSVNYGITWDAPVLAYEFPPAAGAIKMHDLDHGLFIDAEGTVHVYVFNLLNFDEDTPYKDRVVEMLHLYSSDRGRSWSEPCRIDYGHRYTGSLNAITVLSTGRVVMPFSYMLDGKTFNSTVIISDDQGYTWRQASNFIAVETGSMGLESGAVEPVTVELEDGRIWMVIRTTTGKLYESFSSDGGETWCRAQPTAFRSANAPAGLLRLRDGTIMMCWNHCQGEPIFGGIGYARQSLVAVVRGRDGICRGYREVVRLRPDNDPDHSVCYPWMTELADGNVLVGYLDVDMRRWTDTVKFQAVRVDPNWLEQPYAEEQWRDGTADCSVTPSGVEITPEADDGGSLRLHRSEEDAPVGITWNFPLQTQGEISVRLKLEEGFGGTFIALSDTFLKPGNRQGGLFRIKLDPDGQICTQYRNESEYVHVWRSPKLEISHWYDLVIRWDCMMEMATIRVDGKEAGTILKLEQGDGVSYIRLFAAGVGGGLRVDRIKSKE</sequence>
<dbReference type="SUPFAM" id="SSF50939">
    <property type="entry name" value="Sialidases"/>
    <property type="match status" value="1"/>
</dbReference>
<proteinExistence type="predicted"/>
<dbReference type="PANTHER" id="PTHR43752:SF2">
    <property type="entry name" value="BNR_ASP-BOX REPEAT FAMILY PROTEIN"/>
    <property type="match status" value="1"/>
</dbReference>
<comment type="caution">
    <text evidence="2">The sequence shown here is derived from an EMBL/GenBank/DDBJ whole genome shotgun (WGS) entry which is preliminary data.</text>
</comment>
<protein>
    <submittedName>
        <fullName evidence="2">Sialidase family protein</fullName>
    </submittedName>
</protein>
<reference evidence="2 3" key="1">
    <citation type="submission" date="2024-09" db="EMBL/GenBank/DDBJ databases">
        <authorList>
            <person name="Sun Q."/>
            <person name="Mori K."/>
        </authorList>
    </citation>
    <scope>NUCLEOTIDE SEQUENCE [LARGE SCALE GENOMIC DNA]</scope>
    <source>
        <strain evidence="2 3">JCM 12520</strain>
    </source>
</reference>
<feature type="domain" description="Sialidase" evidence="1">
    <location>
        <begin position="119"/>
        <end position="335"/>
    </location>
</feature>
<dbReference type="EMBL" id="JBHMAG010000013">
    <property type="protein sequence ID" value="MFB9753639.1"/>
    <property type="molecule type" value="Genomic_DNA"/>
</dbReference>
<name>A0ABV5VZA7_9BACL</name>
<gene>
    <name evidence="2" type="ORF">ACFFNY_18885</name>
</gene>
<dbReference type="CDD" id="cd15482">
    <property type="entry name" value="Sialidase_non-viral"/>
    <property type="match status" value="1"/>
</dbReference>
<evidence type="ECO:0000313" key="3">
    <source>
        <dbReference type="Proteomes" id="UP001589619"/>
    </source>
</evidence>
<dbReference type="Pfam" id="PF13088">
    <property type="entry name" value="BNR_2"/>
    <property type="match status" value="1"/>
</dbReference>
<dbReference type="PANTHER" id="PTHR43752">
    <property type="entry name" value="BNR/ASP-BOX REPEAT FAMILY PROTEIN"/>
    <property type="match status" value="1"/>
</dbReference>
<dbReference type="InterPro" id="IPR036278">
    <property type="entry name" value="Sialidase_sf"/>
</dbReference>
<keyword evidence="3" id="KW-1185">Reference proteome</keyword>
<organism evidence="2 3">
    <name type="scientific">Paenibacillus hodogayensis</name>
    <dbReference type="NCBI Taxonomy" id="279208"/>
    <lineage>
        <taxon>Bacteria</taxon>
        <taxon>Bacillati</taxon>
        <taxon>Bacillota</taxon>
        <taxon>Bacilli</taxon>
        <taxon>Bacillales</taxon>
        <taxon>Paenibacillaceae</taxon>
        <taxon>Paenibacillus</taxon>
    </lineage>
</organism>
<dbReference type="Proteomes" id="UP001589619">
    <property type="component" value="Unassembled WGS sequence"/>
</dbReference>
<accession>A0ABV5VZA7</accession>
<dbReference type="InterPro" id="IPR011040">
    <property type="entry name" value="Sialidase"/>
</dbReference>
<dbReference type="RefSeq" id="WP_344914688.1">
    <property type="nucleotide sequence ID" value="NZ_BAAAYO010000014.1"/>
</dbReference>
<evidence type="ECO:0000313" key="2">
    <source>
        <dbReference type="EMBL" id="MFB9753639.1"/>
    </source>
</evidence>